<keyword evidence="6" id="KW-1185">Reference proteome</keyword>
<dbReference type="AlphaFoldDB" id="A0A0D6ELQ8"/>
<evidence type="ECO:0000256" key="1">
    <source>
        <dbReference type="ARBA" id="ARBA00022729"/>
    </source>
</evidence>
<dbReference type="InterPro" id="IPR037293">
    <property type="entry name" value="Gal_Oxidase_central_sf"/>
</dbReference>
<organism evidence="5 6">
    <name type="scientific">Sporidiobolus salmonicolor</name>
    <name type="common">Yeast-like fungus</name>
    <name type="synonym">Sporobolomyces salmonicolor</name>
    <dbReference type="NCBI Taxonomy" id="5005"/>
    <lineage>
        <taxon>Eukaryota</taxon>
        <taxon>Fungi</taxon>
        <taxon>Dikarya</taxon>
        <taxon>Basidiomycota</taxon>
        <taxon>Pucciniomycotina</taxon>
        <taxon>Microbotryomycetes</taxon>
        <taxon>Sporidiobolales</taxon>
        <taxon>Sporidiobolaceae</taxon>
        <taxon>Sporobolomyces</taxon>
    </lineage>
</organism>
<dbReference type="PANTHER" id="PTHR32208:SF96">
    <property type="entry name" value="GLYOXAL OXIDASE"/>
    <property type="match status" value="1"/>
</dbReference>
<dbReference type="PANTHER" id="PTHR32208">
    <property type="entry name" value="SECRETED PROTEIN-RELATED"/>
    <property type="match status" value="1"/>
</dbReference>
<feature type="domain" description="Galactose oxidase-like Early set" evidence="4">
    <location>
        <begin position="295"/>
        <end position="401"/>
    </location>
</feature>
<sequence length="472" mass="50339">MPTARWYPTLETLEDGSVIVIGGEYVPNRGSPINSTFLADTQPANLYPLTWLLPNGMLFMQANWQTTLVNLTTHKETRLPNITHAQRTYPSSGGTAMLPLTVANNYTATILFCGGMDPVRDDWNETLWAIAETDTSNSCVSIQPEAENPKYVDEDDLPENRGMGNFIILPDERLFIVNGVGKGSAGYGWNTPWAINQSYAQDPVYRPAYLNLSAPSGSRWDTNLPNSTVGRLYHSSATLLPDGSVFIAGSNPNAVRPTPEWAAQDVITDENNATYVYKTEYRAERFYPSYYDAGRPEPTGIPTSISYGGDSFDLELPKSSLNGTSLDNVKVALVRPGFSTHAMQMGQRYVQLENSYTGHPNGSATLHVSQLPPNPALLVPGPAMLFVVVDGIPSVAEFVMVGNGVVGAQPISSPSVLATSSDARKGTSTSSSASSASSGKADAATNGSSFTAVVGKAVAGLALLAGSLVLVA</sequence>
<evidence type="ECO:0000313" key="5">
    <source>
        <dbReference type="EMBL" id="CEQ40841.1"/>
    </source>
</evidence>
<evidence type="ECO:0000259" key="4">
    <source>
        <dbReference type="Pfam" id="PF09118"/>
    </source>
</evidence>
<dbReference type="InterPro" id="IPR014756">
    <property type="entry name" value="Ig_E-set"/>
</dbReference>
<feature type="compositionally biased region" description="Low complexity" evidence="2">
    <location>
        <begin position="427"/>
        <end position="438"/>
    </location>
</feature>
<dbReference type="Proteomes" id="UP000243876">
    <property type="component" value="Unassembled WGS sequence"/>
</dbReference>
<feature type="region of interest" description="Disordered" evidence="2">
    <location>
        <begin position="417"/>
        <end position="446"/>
    </location>
</feature>
<dbReference type="Pfam" id="PF09118">
    <property type="entry name" value="GO-like_E_set"/>
    <property type="match status" value="1"/>
</dbReference>
<dbReference type="Gene3D" id="2.60.40.10">
    <property type="entry name" value="Immunoglobulins"/>
    <property type="match status" value="1"/>
</dbReference>
<name>A0A0D6ELQ8_SPOSA</name>
<dbReference type="Pfam" id="PF07250">
    <property type="entry name" value="Glyoxal_oxid_N"/>
    <property type="match status" value="1"/>
</dbReference>
<reference evidence="6" key="1">
    <citation type="submission" date="2015-02" db="EMBL/GenBank/DDBJ databases">
        <authorList>
            <person name="Gon?alves P."/>
        </authorList>
    </citation>
    <scope>NUCLEOTIDE SEQUENCE [LARGE SCALE GENOMIC DNA]</scope>
</reference>
<accession>A0A0D6ELQ8</accession>
<dbReference type="InterPro" id="IPR009880">
    <property type="entry name" value="Glyoxal_oxidase_N"/>
</dbReference>
<dbReference type="CDD" id="cd02851">
    <property type="entry name" value="E_set_GO_C"/>
    <property type="match status" value="1"/>
</dbReference>
<gene>
    <name evidence="5" type="primary">SPOSA6832_02501</name>
</gene>
<dbReference type="OrthoDB" id="2019572at2759"/>
<dbReference type="SUPFAM" id="SSF81296">
    <property type="entry name" value="E set domains"/>
    <property type="match status" value="1"/>
</dbReference>
<dbReference type="EMBL" id="CENE01000009">
    <property type="protein sequence ID" value="CEQ40841.1"/>
    <property type="molecule type" value="Genomic_DNA"/>
</dbReference>
<evidence type="ECO:0000259" key="3">
    <source>
        <dbReference type="Pfam" id="PF07250"/>
    </source>
</evidence>
<keyword evidence="1" id="KW-0732">Signal</keyword>
<dbReference type="InterPro" id="IPR015202">
    <property type="entry name" value="GO-like_E_set"/>
</dbReference>
<evidence type="ECO:0000313" key="6">
    <source>
        <dbReference type="Proteomes" id="UP000243876"/>
    </source>
</evidence>
<dbReference type="SUPFAM" id="SSF50965">
    <property type="entry name" value="Galactose oxidase, central domain"/>
    <property type="match status" value="1"/>
</dbReference>
<dbReference type="InterPro" id="IPR011043">
    <property type="entry name" value="Gal_Oxase/kelch_b-propeller"/>
</dbReference>
<protein>
    <submittedName>
        <fullName evidence="5">SPOSA6832_02501-mRNA-1:cds</fullName>
    </submittedName>
</protein>
<dbReference type="InterPro" id="IPR013783">
    <property type="entry name" value="Ig-like_fold"/>
</dbReference>
<feature type="domain" description="Glyoxal oxidase N-terminal" evidence="3">
    <location>
        <begin position="3"/>
        <end position="290"/>
    </location>
</feature>
<evidence type="ECO:0000256" key="2">
    <source>
        <dbReference type="SAM" id="MobiDB-lite"/>
    </source>
</evidence>
<dbReference type="Gene3D" id="2.130.10.80">
    <property type="entry name" value="Galactose oxidase/kelch, beta-propeller"/>
    <property type="match status" value="1"/>
</dbReference>
<proteinExistence type="predicted"/>